<protein>
    <submittedName>
        <fullName evidence="3">F-box/LRR-repeat protein 7-like</fullName>
    </submittedName>
</protein>
<feature type="non-terminal residue" evidence="3">
    <location>
        <position position="1"/>
    </location>
</feature>
<dbReference type="Gene3D" id="3.80.10.10">
    <property type="entry name" value="Ribonuclease Inhibitor"/>
    <property type="match status" value="2"/>
</dbReference>
<organism evidence="2 3">
    <name type="scientific">Limulus polyphemus</name>
    <name type="common">Atlantic horseshoe crab</name>
    <dbReference type="NCBI Taxonomy" id="6850"/>
    <lineage>
        <taxon>Eukaryota</taxon>
        <taxon>Metazoa</taxon>
        <taxon>Ecdysozoa</taxon>
        <taxon>Arthropoda</taxon>
        <taxon>Chelicerata</taxon>
        <taxon>Merostomata</taxon>
        <taxon>Xiphosura</taxon>
        <taxon>Limulidae</taxon>
        <taxon>Limulus</taxon>
    </lineage>
</organism>
<gene>
    <name evidence="3" type="primary">LOC106471704</name>
</gene>
<evidence type="ECO:0000313" key="3">
    <source>
        <dbReference type="RefSeq" id="XP_022256024.1"/>
    </source>
</evidence>
<dbReference type="SMART" id="SM00367">
    <property type="entry name" value="LRR_CC"/>
    <property type="match status" value="5"/>
</dbReference>
<keyword evidence="2" id="KW-1185">Reference proteome</keyword>
<evidence type="ECO:0000313" key="2">
    <source>
        <dbReference type="Proteomes" id="UP000694941"/>
    </source>
</evidence>
<reference evidence="3" key="1">
    <citation type="submission" date="2025-08" db="UniProtKB">
        <authorList>
            <consortium name="RefSeq"/>
        </authorList>
    </citation>
    <scope>IDENTIFICATION</scope>
    <source>
        <tissue evidence="3">Muscle</tissue>
    </source>
</reference>
<dbReference type="InterPro" id="IPR057207">
    <property type="entry name" value="FBXL15_LRR"/>
</dbReference>
<dbReference type="PANTHER" id="PTHR13318">
    <property type="entry name" value="PARTNER OF PAIRED, ISOFORM B-RELATED"/>
    <property type="match status" value="1"/>
</dbReference>
<accession>A0ABM1TJG8</accession>
<sequence length="400" mass="43933">LTNNVLRSILKKCGCGLKRVNVSTTSHQLDFQAAEIIAQFCPNLEAVDLAQINLTNMSLKQMSKKCCNLKKQSRIVRFGDVRDMLCLQKQSRIVRFGDVGDMCLQKHPGLLAFGGFEKIATKCSKLKALYLNDCVRINDQALETLCENLQEIKILHIGGALTQLSAAGLCHVGKLGNLEQLSLFHNAAVDDVVIGAVTQGCQRLRYLDISGCNEGVTDLSLKFLSKCLQLKTLYINYCGKITDIGLSALATQENLEVLQTRGCPQLGDAGLTSVILLCRGLTSLDISGCFYVTNAVLQACLDAVRHRTSGNKLVVTVGGTSVVPETLNLDSPLLEVSQFNLCANHLRPDRADWIGQYHSDYEEELEDKHEEGADGGEYHQIMDEFMDKSVDSDDDDDSLL</sequence>
<dbReference type="GeneID" id="106471704"/>
<dbReference type="RefSeq" id="XP_022256024.1">
    <property type="nucleotide sequence ID" value="XM_022400316.1"/>
</dbReference>
<dbReference type="Proteomes" id="UP000694941">
    <property type="component" value="Unplaced"/>
</dbReference>
<name>A0ABM1TJG8_LIMPO</name>
<feature type="domain" description="F-box/LRR-repeat protein 15-like leucin rich repeat" evidence="1">
    <location>
        <begin position="177"/>
        <end position="294"/>
    </location>
</feature>
<dbReference type="SUPFAM" id="SSF52047">
    <property type="entry name" value="RNI-like"/>
    <property type="match status" value="1"/>
</dbReference>
<dbReference type="Pfam" id="PF25372">
    <property type="entry name" value="DUF7885"/>
    <property type="match status" value="1"/>
</dbReference>
<dbReference type="InterPro" id="IPR032675">
    <property type="entry name" value="LRR_dom_sf"/>
</dbReference>
<dbReference type="InterPro" id="IPR006553">
    <property type="entry name" value="Leu-rich_rpt_Cys-con_subtyp"/>
</dbReference>
<proteinExistence type="predicted"/>
<evidence type="ECO:0000259" key="1">
    <source>
        <dbReference type="Pfam" id="PF25372"/>
    </source>
</evidence>